<dbReference type="InterPro" id="IPR024654">
    <property type="entry name" value="Calcineurin-like_PHP_lpxH"/>
</dbReference>
<dbReference type="GO" id="GO:0016787">
    <property type="term" value="F:hydrolase activity"/>
    <property type="evidence" value="ECO:0007669"/>
    <property type="project" value="UniProtKB-UniRule"/>
</dbReference>
<comment type="cofactor">
    <cofactor evidence="2">
        <name>a divalent metal cation</name>
        <dbReference type="ChEBI" id="CHEBI:60240"/>
    </cofactor>
</comment>
<dbReference type="EMBL" id="QEWR01000002">
    <property type="protein sequence ID" value="PWD84543.1"/>
    <property type="molecule type" value="Genomic_DNA"/>
</dbReference>
<dbReference type="RefSeq" id="WP_109235711.1">
    <property type="nucleotide sequence ID" value="NZ_BMXZ01000001.1"/>
</dbReference>
<comment type="similarity">
    <text evidence="1 2">Belongs to the metallophosphoesterase superfamily. YfcE family.</text>
</comment>
<sequence length="198" mass="22457">MKEIGQPIKQWDEGEDRLREKIEATLKPEDKLLLVLSDSHGDLASVIDIITRWENRISAVLFLGDGAEELLEAAYIFPELPFYGVTGNNDPHIAPNNRLNFPLENVVEIAGRRIYLTHGHIASYREVEATVIKRAKINHADIALHGHLHIPAAKEIEGIQLFSPGAIRYPRGGSQRGYLLLKVDAERRVEEYFFTLRK</sequence>
<evidence type="ECO:0000256" key="1">
    <source>
        <dbReference type="ARBA" id="ARBA00008950"/>
    </source>
</evidence>
<evidence type="ECO:0000313" key="4">
    <source>
        <dbReference type="EMBL" id="PWD84543.1"/>
    </source>
</evidence>
<dbReference type="Gene3D" id="3.60.21.10">
    <property type="match status" value="1"/>
</dbReference>
<dbReference type="Proteomes" id="UP000244948">
    <property type="component" value="Unassembled WGS sequence"/>
</dbReference>
<keyword evidence="2" id="KW-0479">Metal-binding</keyword>
<evidence type="ECO:0000313" key="5">
    <source>
        <dbReference type="Proteomes" id="UP000244948"/>
    </source>
</evidence>
<feature type="domain" description="Calcineurin-like phosphoesterase" evidence="3">
    <location>
        <begin position="33"/>
        <end position="185"/>
    </location>
</feature>
<dbReference type="EC" id="3.1.4.-" evidence="2"/>
<dbReference type="Pfam" id="PF12850">
    <property type="entry name" value="Metallophos_2"/>
    <property type="match status" value="1"/>
</dbReference>
<dbReference type="InterPro" id="IPR000979">
    <property type="entry name" value="Phosphodiesterase_MJ0936/Vps29"/>
</dbReference>
<dbReference type="GO" id="GO:0046872">
    <property type="term" value="F:metal ion binding"/>
    <property type="evidence" value="ECO:0007669"/>
    <property type="project" value="UniProtKB-KW"/>
</dbReference>
<proteinExistence type="inferred from homology"/>
<dbReference type="PANTHER" id="PTHR11124">
    <property type="entry name" value="VACUOLAR SORTING PROTEIN VPS29"/>
    <property type="match status" value="1"/>
</dbReference>
<accession>A0A2U2AMU9</accession>
<dbReference type="AlphaFoldDB" id="A0A2U2AMU9"/>
<dbReference type="SUPFAM" id="SSF56300">
    <property type="entry name" value="Metallo-dependent phosphatases"/>
    <property type="match status" value="1"/>
</dbReference>
<dbReference type="NCBIfam" id="TIGR00040">
    <property type="entry name" value="yfcE"/>
    <property type="match status" value="1"/>
</dbReference>
<reference evidence="4 5" key="1">
    <citation type="journal article" date="2018" name="Genome Announc.">
        <title>Ignatzschineria cameli sp. nov., isolated from necrotic foot tissue of dromedaries (Camelus dromedarius) and associated maggots (Wohlfahrtia species) in Dubai.</title>
        <authorList>
            <person name="Tsang C.C."/>
            <person name="Tang J.Y."/>
            <person name="Fong J.Y."/>
            <person name="Kinne J."/>
            <person name="Lee H.H."/>
            <person name="Joseph M."/>
            <person name="Jose S."/>
            <person name="Schuster R.K."/>
            <person name="Tang Y."/>
            <person name="Sivakumar S."/>
            <person name="Chen J.H."/>
            <person name="Teng J.L."/>
            <person name="Lau S.K."/>
            <person name="Wernery U."/>
            <person name="Woo P.C."/>
        </authorList>
    </citation>
    <scope>NUCLEOTIDE SEQUENCE [LARGE SCALE GENOMIC DNA]</scope>
    <source>
        <strain evidence="4 5">KCTC 22643</strain>
    </source>
</reference>
<dbReference type="InterPro" id="IPR029052">
    <property type="entry name" value="Metallo-depent_PP-like"/>
</dbReference>
<protein>
    <recommendedName>
        <fullName evidence="2">Phosphoesterase</fullName>
        <ecNumber evidence="2">3.1.4.-</ecNumber>
    </recommendedName>
</protein>
<gene>
    <name evidence="4" type="ORF">DC082_03115</name>
</gene>
<organism evidence="4 5">
    <name type="scientific">Ignatzschineria indica</name>
    <dbReference type="NCBI Taxonomy" id="472583"/>
    <lineage>
        <taxon>Bacteria</taxon>
        <taxon>Pseudomonadati</taxon>
        <taxon>Pseudomonadota</taxon>
        <taxon>Gammaproteobacteria</taxon>
        <taxon>Cardiobacteriales</taxon>
        <taxon>Ignatzschineriaceae</taxon>
        <taxon>Ignatzschineria</taxon>
    </lineage>
</organism>
<keyword evidence="5" id="KW-1185">Reference proteome</keyword>
<evidence type="ECO:0000259" key="3">
    <source>
        <dbReference type="Pfam" id="PF12850"/>
    </source>
</evidence>
<evidence type="ECO:0000256" key="2">
    <source>
        <dbReference type="RuleBase" id="RU362039"/>
    </source>
</evidence>
<comment type="caution">
    <text evidence="4">The sequence shown here is derived from an EMBL/GenBank/DDBJ whole genome shotgun (WGS) entry which is preliminary data.</text>
</comment>
<name>A0A2U2AMU9_9GAMM</name>